<accession>X1HN78</accession>
<dbReference type="EMBL" id="BARU01031165">
    <property type="protein sequence ID" value="GAH71581.1"/>
    <property type="molecule type" value="Genomic_DNA"/>
</dbReference>
<name>X1HN78_9ZZZZ</name>
<dbReference type="AlphaFoldDB" id="X1HN78"/>
<organism evidence="1">
    <name type="scientific">marine sediment metagenome</name>
    <dbReference type="NCBI Taxonomy" id="412755"/>
    <lineage>
        <taxon>unclassified sequences</taxon>
        <taxon>metagenomes</taxon>
        <taxon>ecological metagenomes</taxon>
    </lineage>
</organism>
<comment type="caution">
    <text evidence="1">The sequence shown here is derived from an EMBL/GenBank/DDBJ whole genome shotgun (WGS) entry which is preliminary data.</text>
</comment>
<gene>
    <name evidence="1" type="ORF">S03H2_49333</name>
</gene>
<sequence length="34" mass="4326">LVQRREEQYKGKVNFFKYKITPQGKKVFEYWMKK</sequence>
<evidence type="ECO:0000313" key="1">
    <source>
        <dbReference type="EMBL" id="GAH71581.1"/>
    </source>
</evidence>
<reference evidence="1" key="1">
    <citation type="journal article" date="2014" name="Front. Microbiol.">
        <title>High frequency of phylogenetically diverse reductive dehalogenase-homologous genes in deep subseafloor sedimentary metagenomes.</title>
        <authorList>
            <person name="Kawai M."/>
            <person name="Futagami T."/>
            <person name="Toyoda A."/>
            <person name="Takaki Y."/>
            <person name="Nishi S."/>
            <person name="Hori S."/>
            <person name="Arai W."/>
            <person name="Tsubouchi T."/>
            <person name="Morono Y."/>
            <person name="Uchiyama I."/>
            <person name="Ito T."/>
            <person name="Fujiyama A."/>
            <person name="Inagaki F."/>
            <person name="Takami H."/>
        </authorList>
    </citation>
    <scope>NUCLEOTIDE SEQUENCE</scope>
    <source>
        <strain evidence="1">Expedition CK06-06</strain>
    </source>
</reference>
<feature type="non-terminal residue" evidence="1">
    <location>
        <position position="1"/>
    </location>
</feature>
<proteinExistence type="predicted"/>
<protein>
    <submittedName>
        <fullName evidence="1">Uncharacterized protein</fullName>
    </submittedName>
</protein>